<proteinExistence type="predicted"/>
<evidence type="ECO:0000313" key="2">
    <source>
        <dbReference type="EMBL" id="MCW7555625.1"/>
    </source>
</evidence>
<dbReference type="Proteomes" id="UP001209854">
    <property type="component" value="Unassembled WGS sequence"/>
</dbReference>
<sequence>MAKGMQKHQERVYALNRLGKDLARRASSKCELCEAAGVPLKTREVDPVPEEPDIDHCLMVCETCQEQLDYLDNKPKRVQPDHWRCLGKTIWGTLPVAQVVSLRVLRQLENDYPWVGEILEHVYLDAEVEDWANNP</sequence>
<protein>
    <submittedName>
        <fullName evidence="2">PhnA protein</fullName>
    </submittedName>
</protein>
<evidence type="ECO:0000313" key="3">
    <source>
        <dbReference type="Proteomes" id="UP001209854"/>
    </source>
</evidence>
<feature type="domain" description="PhnA protein N-terminal proteobacterial" evidence="1">
    <location>
        <begin position="21"/>
        <end position="69"/>
    </location>
</feature>
<dbReference type="SMART" id="SM00782">
    <property type="entry name" value="PhnA_Zn_Ribbon"/>
    <property type="match status" value="1"/>
</dbReference>
<dbReference type="InterPro" id="IPR013991">
    <property type="entry name" value="PhnaA_N_proteobac"/>
</dbReference>
<reference evidence="2 3" key="1">
    <citation type="submission" date="2022-10" db="EMBL/GenBank/DDBJ databases">
        <title>High-quality genome sequences of two octocoral-associated bacteria, Endozoicomonas euniceicola EF212 and Endozoicomonas gorgoniicola PS125.</title>
        <authorList>
            <person name="Chiou Y.-J."/>
            <person name="Chen Y.-H."/>
        </authorList>
    </citation>
    <scope>NUCLEOTIDE SEQUENCE [LARGE SCALE GENOMIC DNA]</scope>
    <source>
        <strain evidence="2 3">PS125</strain>
    </source>
</reference>
<evidence type="ECO:0000259" key="1">
    <source>
        <dbReference type="SMART" id="SM00782"/>
    </source>
</evidence>
<name>A0ABT3N1X1_9GAMM</name>
<comment type="caution">
    <text evidence="2">The sequence shown here is derived from an EMBL/GenBank/DDBJ whole genome shotgun (WGS) entry which is preliminary data.</text>
</comment>
<gene>
    <name evidence="2" type="ORF">NX722_23965</name>
</gene>
<keyword evidence="3" id="KW-1185">Reference proteome</keyword>
<organism evidence="2 3">
    <name type="scientific">Endozoicomonas gorgoniicola</name>
    <dbReference type="NCBI Taxonomy" id="1234144"/>
    <lineage>
        <taxon>Bacteria</taxon>
        <taxon>Pseudomonadati</taxon>
        <taxon>Pseudomonadota</taxon>
        <taxon>Gammaproteobacteria</taxon>
        <taxon>Oceanospirillales</taxon>
        <taxon>Endozoicomonadaceae</taxon>
        <taxon>Endozoicomonas</taxon>
    </lineage>
</organism>
<dbReference type="EMBL" id="JAPFCC010000001">
    <property type="protein sequence ID" value="MCW7555625.1"/>
    <property type="molecule type" value="Genomic_DNA"/>
</dbReference>
<accession>A0ABT3N1X1</accession>
<dbReference type="RefSeq" id="WP_262565375.1">
    <property type="nucleotide sequence ID" value="NZ_JAPFCC010000001.1"/>
</dbReference>